<reference evidence="1 2" key="1">
    <citation type="journal article" date="2019" name="Emerg. Microbes Infect.">
        <title>Comprehensive subspecies identification of 175 nontuberculous mycobacteria species based on 7547 genomic profiles.</title>
        <authorList>
            <person name="Matsumoto Y."/>
            <person name="Kinjo T."/>
            <person name="Motooka D."/>
            <person name="Nabeya D."/>
            <person name="Jung N."/>
            <person name="Uechi K."/>
            <person name="Horii T."/>
            <person name="Iida T."/>
            <person name="Fujita J."/>
            <person name="Nakamura S."/>
        </authorList>
    </citation>
    <scope>NUCLEOTIDE SEQUENCE [LARGE SCALE GENOMIC DNA]</scope>
    <source>
        <strain evidence="1 2">JCM 18538</strain>
    </source>
</reference>
<keyword evidence="2" id="KW-1185">Reference proteome</keyword>
<accession>A0A7I7RZS1</accession>
<organism evidence="1 2">
    <name type="scientific">Mycolicibacterium arabiense</name>
    <dbReference type="NCBI Taxonomy" id="1286181"/>
    <lineage>
        <taxon>Bacteria</taxon>
        <taxon>Bacillati</taxon>
        <taxon>Actinomycetota</taxon>
        <taxon>Actinomycetes</taxon>
        <taxon>Mycobacteriales</taxon>
        <taxon>Mycobacteriaceae</taxon>
        <taxon>Mycolicibacterium</taxon>
    </lineage>
</organism>
<gene>
    <name evidence="1" type="ORF">MARA_29740</name>
</gene>
<evidence type="ECO:0000313" key="1">
    <source>
        <dbReference type="EMBL" id="BBY49506.1"/>
    </source>
</evidence>
<dbReference type="AlphaFoldDB" id="A0A7I7RZS1"/>
<name>A0A7I7RZS1_9MYCO</name>
<proteinExistence type="predicted"/>
<geneLocation type="plasmid" evidence="2">
    <name>pjcm18538 dna</name>
</geneLocation>
<evidence type="ECO:0008006" key="3">
    <source>
        <dbReference type="Google" id="ProtNLM"/>
    </source>
</evidence>
<dbReference type="KEGG" id="marz:MARA_29740"/>
<dbReference type="Gene3D" id="3.30.530.20">
    <property type="match status" value="1"/>
</dbReference>
<dbReference type="EMBL" id="AP022593">
    <property type="protein sequence ID" value="BBY49506.1"/>
    <property type="molecule type" value="Genomic_DNA"/>
</dbReference>
<protein>
    <recommendedName>
        <fullName evidence="3">Cyclase</fullName>
    </recommendedName>
</protein>
<dbReference type="RefSeq" id="WP_163919135.1">
    <property type="nucleotide sequence ID" value="NZ_AP022593.1"/>
</dbReference>
<evidence type="ECO:0000313" key="2">
    <source>
        <dbReference type="Proteomes" id="UP000467428"/>
    </source>
</evidence>
<dbReference type="Proteomes" id="UP000467428">
    <property type="component" value="Chromosome"/>
</dbReference>
<dbReference type="InterPro" id="IPR023393">
    <property type="entry name" value="START-like_dom_sf"/>
</dbReference>
<dbReference type="SUPFAM" id="SSF55961">
    <property type="entry name" value="Bet v1-like"/>
    <property type="match status" value="1"/>
</dbReference>
<sequence>MNVVDNVKEQLKHVAEKVAERVADVATTESRVQAVTIGRPRHQVMDFLRDPGHLSQIFGDIAVVESSGVDRLRFDFAGDNGAEWNCVVSSEEGERLRFVDVNPESEMGIVLEFRDAPQHRGTEVIGRINAAAPGALTGPLLFKALYRARALLLTGELPTIKNNPSARSSER</sequence>